<name>A0AAI8VKD1_9PEZI</name>
<evidence type="ECO:0000313" key="2">
    <source>
        <dbReference type="Proteomes" id="UP001295740"/>
    </source>
</evidence>
<dbReference type="EMBL" id="CAUWAG010000008">
    <property type="protein sequence ID" value="CAJ2506545.1"/>
    <property type="molecule type" value="Genomic_DNA"/>
</dbReference>
<comment type="caution">
    <text evidence="1">The sequence shown here is derived from an EMBL/GenBank/DDBJ whole genome shotgun (WGS) entry which is preliminary data.</text>
</comment>
<reference evidence="1" key="1">
    <citation type="submission" date="2023-10" db="EMBL/GenBank/DDBJ databases">
        <authorList>
            <person name="Hackl T."/>
        </authorList>
    </citation>
    <scope>NUCLEOTIDE SEQUENCE</scope>
</reference>
<proteinExistence type="predicted"/>
<organism evidence="1 2">
    <name type="scientific">Anthostomella pinea</name>
    <dbReference type="NCBI Taxonomy" id="933095"/>
    <lineage>
        <taxon>Eukaryota</taxon>
        <taxon>Fungi</taxon>
        <taxon>Dikarya</taxon>
        <taxon>Ascomycota</taxon>
        <taxon>Pezizomycotina</taxon>
        <taxon>Sordariomycetes</taxon>
        <taxon>Xylariomycetidae</taxon>
        <taxon>Xylariales</taxon>
        <taxon>Xylariaceae</taxon>
        <taxon>Anthostomella</taxon>
    </lineage>
</organism>
<protein>
    <submittedName>
        <fullName evidence="1">Uu.00g006750.m01.CDS01</fullName>
    </submittedName>
</protein>
<sequence length="98" mass="11254">MSTLSLLRAGKQHWKHASGVDELLNSDALQSRTIKFNETSVLRSCCSACETKLRELYKKLAKEGNGRMSRYLWPLSEKEHEKAVQSVRNFTTWIQLAL</sequence>
<evidence type="ECO:0000313" key="1">
    <source>
        <dbReference type="EMBL" id="CAJ2506545.1"/>
    </source>
</evidence>
<keyword evidence="2" id="KW-1185">Reference proteome</keyword>
<dbReference type="AlphaFoldDB" id="A0AAI8VKD1"/>
<accession>A0AAI8VKD1</accession>
<dbReference type="Proteomes" id="UP001295740">
    <property type="component" value="Unassembled WGS sequence"/>
</dbReference>
<gene>
    <name evidence="1" type="ORF">KHLLAP_LOCUS7013</name>
</gene>